<comment type="similarity">
    <text evidence="2">Belongs to the TsaE family.</text>
</comment>
<evidence type="ECO:0000256" key="6">
    <source>
        <dbReference type="ARBA" id="ARBA00022723"/>
    </source>
</evidence>
<dbReference type="OrthoDB" id="9800307at2"/>
<sequence>MSASVSTSTGRLVLDLPDEAASQRLGQRLAATLPARAVVHLRGDLGAGKTTLARALLRALGVEGAIKSPTYTLIERYPVEGGEVAHLDLYRIADPEELSFLGLDELADSARLWLVEWPDRGAAFLPAADLRIGLAVEGAGRRAELEPLSPQGARWLTALAALK</sequence>
<keyword evidence="4" id="KW-0963">Cytoplasm</keyword>
<dbReference type="Proteomes" id="UP000199603">
    <property type="component" value="Unassembled WGS sequence"/>
</dbReference>
<protein>
    <recommendedName>
        <fullName evidence="3">tRNA threonylcarbamoyladenosine biosynthesis protein TsaE</fullName>
    </recommendedName>
    <alternativeName>
        <fullName evidence="10">t(6)A37 threonylcarbamoyladenosine biosynthesis protein TsaE</fullName>
    </alternativeName>
</protein>
<accession>A0A1G6SIH7</accession>
<evidence type="ECO:0000256" key="5">
    <source>
        <dbReference type="ARBA" id="ARBA00022694"/>
    </source>
</evidence>
<dbReference type="RefSeq" id="WP_091238474.1">
    <property type="nucleotide sequence ID" value="NZ_FNAG01000001.1"/>
</dbReference>
<dbReference type="AlphaFoldDB" id="A0A1G6SIH7"/>
<evidence type="ECO:0000256" key="2">
    <source>
        <dbReference type="ARBA" id="ARBA00007599"/>
    </source>
</evidence>
<dbReference type="NCBIfam" id="TIGR00150">
    <property type="entry name" value="T6A_YjeE"/>
    <property type="match status" value="1"/>
</dbReference>
<keyword evidence="6" id="KW-0479">Metal-binding</keyword>
<evidence type="ECO:0000256" key="3">
    <source>
        <dbReference type="ARBA" id="ARBA00019010"/>
    </source>
</evidence>
<organism evidence="11 12">
    <name type="scientific">Aquimonas voraii</name>
    <dbReference type="NCBI Taxonomy" id="265719"/>
    <lineage>
        <taxon>Bacteria</taxon>
        <taxon>Pseudomonadati</taxon>
        <taxon>Pseudomonadota</taxon>
        <taxon>Gammaproteobacteria</taxon>
        <taxon>Lysobacterales</taxon>
        <taxon>Lysobacteraceae</taxon>
        <taxon>Aquimonas</taxon>
    </lineage>
</organism>
<keyword evidence="5" id="KW-0819">tRNA processing</keyword>
<dbReference type="GO" id="GO:0046872">
    <property type="term" value="F:metal ion binding"/>
    <property type="evidence" value="ECO:0007669"/>
    <property type="project" value="UniProtKB-KW"/>
</dbReference>
<name>A0A1G6SIH7_9GAMM</name>
<dbReference type="GO" id="GO:0005737">
    <property type="term" value="C:cytoplasm"/>
    <property type="evidence" value="ECO:0007669"/>
    <property type="project" value="UniProtKB-SubCell"/>
</dbReference>
<evidence type="ECO:0000313" key="12">
    <source>
        <dbReference type="Proteomes" id="UP000199603"/>
    </source>
</evidence>
<keyword evidence="9" id="KW-0460">Magnesium</keyword>
<dbReference type="InterPro" id="IPR027417">
    <property type="entry name" value="P-loop_NTPase"/>
</dbReference>
<dbReference type="InterPro" id="IPR003442">
    <property type="entry name" value="T6A_TsaE"/>
</dbReference>
<dbReference type="Gene3D" id="3.40.50.300">
    <property type="entry name" value="P-loop containing nucleotide triphosphate hydrolases"/>
    <property type="match status" value="1"/>
</dbReference>
<dbReference type="PANTHER" id="PTHR33540:SF2">
    <property type="entry name" value="TRNA THREONYLCARBAMOYLADENOSINE BIOSYNTHESIS PROTEIN TSAE"/>
    <property type="match status" value="1"/>
</dbReference>
<dbReference type="GO" id="GO:0002949">
    <property type="term" value="P:tRNA threonylcarbamoyladenosine modification"/>
    <property type="evidence" value="ECO:0007669"/>
    <property type="project" value="InterPro"/>
</dbReference>
<keyword evidence="7" id="KW-0547">Nucleotide-binding</keyword>
<dbReference type="Pfam" id="PF02367">
    <property type="entry name" value="TsaE"/>
    <property type="match status" value="1"/>
</dbReference>
<comment type="subcellular location">
    <subcellularLocation>
        <location evidence="1">Cytoplasm</location>
    </subcellularLocation>
</comment>
<keyword evidence="8" id="KW-0067">ATP-binding</keyword>
<evidence type="ECO:0000256" key="7">
    <source>
        <dbReference type="ARBA" id="ARBA00022741"/>
    </source>
</evidence>
<evidence type="ECO:0000256" key="1">
    <source>
        <dbReference type="ARBA" id="ARBA00004496"/>
    </source>
</evidence>
<keyword evidence="12" id="KW-1185">Reference proteome</keyword>
<evidence type="ECO:0000256" key="10">
    <source>
        <dbReference type="ARBA" id="ARBA00032441"/>
    </source>
</evidence>
<dbReference type="SUPFAM" id="SSF52540">
    <property type="entry name" value="P-loop containing nucleoside triphosphate hydrolases"/>
    <property type="match status" value="1"/>
</dbReference>
<evidence type="ECO:0000256" key="9">
    <source>
        <dbReference type="ARBA" id="ARBA00022842"/>
    </source>
</evidence>
<dbReference type="PANTHER" id="PTHR33540">
    <property type="entry name" value="TRNA THREONYLCARBAMOYLADENOSINE BIOSYNTHESIS PROTEIN TSAE"/>
    <property type="match status" value="1"/>
</dbReference>
<evidence type="ECO:0000256" key="4">
    <source>
        <dbReference type="ARBA" id="ARBA00022490"/>
    </source>
</evidence>
<gene>
    <name evidence="11" type="ORF">SAMN04488509_101530</name>
</gene>
<evidence type="ECO:0000256" key="8">
    <source>
        <dbReference type="ARBA" id="ARBA00022840"/>
    </source>
</evidence>
<evidence type="ECO:0000313" key="11">
    <source>
        <dbReference type="EMBL" id="SDD16702.1"/>
    </source>
</evidence>
<dbReference type="STRING" id="265719.SAMN04488509_101530"/>
<dbReference type="GO" id="GO:0005524">
    <property type="term" value="F:ATP binding"/>
    <property type="evidence" value="ECO:0007669"/>
    <property type="project" value="UniProtKB-KW"/>
</dbReference>
<proteinExistence type="inferred from homology"/>
<dbReference type="EMBL" id="FNAG01000001">
    <property type="protein sequence ID" value="SDD16702.1"/>
    <property type="molecule type" value="Genomic_DNA"/>
</dbReference>
<reference evidence="11 12" key="1">
    <citation type="submission" date="2016-10" db="EMBL/GenBank/DDBJ databases">
        <authorList>
            <person name="de Groot N.N."/>
        </authorList>
    </citation>
    <scope>NUCLEOTIDE SEQUENCE [LARGE SCALE GENOMIC DNA]</scope>
    <source>
        <strain evidence="11 12">DSM 16957</strain>
    </source>
</reference>